<evidence type="ECO:0000256" key="6">
    <source>
        <dbReference type="PIRSR" id="PIRSR037242-1"/>
    </source>
</evidence>
<dbReference type="PANTHER" id="PTHR43270:SF4">
    <property type="entry name" value="CARNOSINE DIPEPTIDASE 2, ISOFORM A"/>
    <property type="match status" value="1"/>
</dbReference>
<keyword evidence="12" id="KW-1185">Reference proteome</keyword>
<evidence type="ECO:0000256" key="5">
    <source>
        <dbReference type="ARBA" id="ARBA00023049"/>
    </source>
</evidence>
<feature type="binding site" evidence="8">
    <location>
        <position position="199"/>
    </location>
    <ligand>
        <name>Mn(2+)</name>
        <dbReference type="ChEBI" id="CHEBI:29035"/>
        <label>2</label>
    </ligand>
</feature>
<dbReference type="GO" id="GO:0070573">
    <property type="term" value="F:metallodipeptidase activity"/>
    <property type="evidence" value="ECO:0007669"/>
    <property type="project" value="InterPro"/>
</dbReference>
<name>A0A316Z7G1_9BASI</name>
<keyword evidence="8" id="KW-0464">Manganese</keyword>
<dbReference type="InterPro" id="IPR017153">
    <property type="entry name" value="CNDP/DUG1"/>
</dbReference>
<dbReference type="InterPro" id="IPR001261">
    <property type="entry name" value="ArgE/DapE_CS"/>
</dbReference>
<evidence type="ECO:0000259" key="10">
    <source>
        <dbReference type="Pfam" id="PF07687"/>
    </source>
</evidence>
<reference evidence="11 12" key="1">
    <citation type="journal article" date="2018" name="Mol. Biol. Evol.">
        <title>Broad Genomic Sampling Reveals a Smut Pathogenic Ancestry of the Fungal Clade Ustilaginomycotina.</title>
        <authorList>
            <person name="Kijpornyongpan T."/>
            <person name="Mondo S.J."/>
            <person name="Barry K."/>
            <person name="Sandor L."/>
            <person name="Lee J."/>
            <person name="Lipzen A."/>
            <person name="Pangilinan J."/>
            <person name="LaButti K."/>
            <person name="Hainaut M."/>
            <person name="Henrissat B."/>
            <person name="Grigoriev I.V."/>
            <person name="Spatafora J.W."/>
            <person name="Aime M.C."/>
        </authorList>
    </citation>
    <scope>NUCLEOTIDE SEQUENCE [LARGE SCALE GENOMIC DNA]</scope>
    <source>
        <strain evidence="11 12">MCA 4186</strain>
    </source>
</reference>
<proteinExistence type="inferred from homology"/>
<evidence type="ECO:0000256" key="7">
    <source>
        <dbReference type="PIRSR" id="PIRSR037242-2"/>
    </source>
</evidence>
<evidence type="ECO:0000256" key="4">
    <source>
        <dbReference type="ARBA" id="ARBA00022801"/>
    </source>
</evidence>
<evidence type="ECO:0000313" key="12">
    <source>
        <dbReference type="Proteomes" id="UP000245946"/>
    </source>
</evidence>
<feature type="binding site" description="in other chain" evidence="7">
    <location>
        <position position="199"/>
    </location>
    <ligand>
        <name>substrate</name>
        <note>ligand shared between homodimeric partners</note>
    </ligand>
</feature>
<dbReference type="Proteomes" id="UP000245946">
    <property type="component" value="Unassembled WGS sequence"/>
</dbReference>
<feature type="binding site" evidence="8">
    <location>
        <position position="136"/>
    </location>
    <ligand>
        <name>Mn(2+)</name>
        <dbReference type="ChEBI" id="CHEBI:29035"/>
        <label>2</label>
    </ligand>
</feature>
<feature type="binding site" evidence="8">
    <location>
        <position position="171"/>
    </location>
    <ligand>
        <name>Mn(2+)</name>
        <dbReference type="ChEBI" id="CHEBI:29035"/>
        <label>1</label>
    </ligand>
</feature>
<sequence>MSTPAQKSFIAQIDANKAALIQRLADAVAIPSVSGDAKYRKHVFEMADWLKAELEKLGCTAELKPLGMQTLDGQQVELPPVIFADYVTGGKGKKTILVYGHFDVQPALKSDGWNTEPFELVTDEATGRMYGRGSTDDKGPILGWLNVIEAHQQAGIELPVNLKFCFEGMEESGSVGLDALIEKEKDNFFAGVDACCISDNYWLGTKKPCLTHGLRGISYFKLSISGPGADLHSGLFGGVVHEPMTDLFHIMSSLVTPQGEILIPGIKEQVLELTDEEAKRYDVMEFGLKDMDDATGSSTTISDRKQDVLMARMRYPSLSLHGIEGAFAEAGTKTVIPAKVIGKFSLRLVPDMTPEKVKEAVVKFVEEKFASLKSKNTMKIELESAGKPWLADPNHWNYAAAIKATETVYGVKPDLTREGGSIPVALSFAEVLKKNLLLLPLGRADDGAHSTNEKLDISNYIEGTKLLGAYLHEIGATA</sequence>
<feature type="binding site" evidence="8">
    <location>
        <position position="101"/>
    </location>
    <ligand>
        <name>Mn(2+)</name>
        <dbReference type="ChEBI" id="CHEBI:29035"/>
        <label>2</label>
    </ligand>
</feature>
<dbReference type="Pfam" id="PF07687">
    <property type="entry name" value="M20_dimer"/>
    <property type="match status" value="1"/>
</dbReference>
<gene>
    <name evidence="11" type="ORF">FA09DRAFT_319391</name>
</gene>
<organism evidence="11 12">
    <name type="scientific">Tilletiopsis washingtonensis</name>
    <dbReference type="NCBI Taxonomy" id="58919"/>
    <lineage>
        <taxon>Eukaryota</taxon>
        <taxon>Fungi</taxon>
        <taxon>Dikarya</taxon>
        <taxon>Basidiomycota</taxon>
        <taxon>Ustilaginomycotina</taxon>
        <taxon>Exobasidiomycetes</taxon>
        <taxon>Entylomatales</taxon>
        <taxon>Entylomatales incertae sedis</taxon>
        <taxon>Tilletiopsis</taxon>
    </lineage>
</organism>
<feature type="binding site" evidence="7">
    <location>
        <position position="334"/>
    </location>
    <ligand>
        <name>substrate</name>
        <note>ligand shared between homodimeric partners</note>
    </ligand>
</feature>
<feature type="binding site" evidence="8">
    <location>
        <position position="136"/>
    </location>
    <ligand>
        <name>Mn(2+)</name>
        <dbReference type="ChEBI" id="CHEBI:29035"/>
        <label>1</label>
    </ligand>
</feature>
<evidence type="ECO:0000256" key="8">
    <source>
        <dbReference type="PIRSR" id="PIRSR037242-3"/>
    </source>
</evidence>
<dbReference type="Pfam" id="PF01546">
    <property type="entry name" value="Peptidase_M20"/>
    <property type="match status" value="1"/>
</dbReference>
<feature type="binding site" description="in other chain" evidence="7">
    <location>
        <position position="347"/>
    </location>
    <ligand>
        <name>substrate</name>
        <note>ligand shared between homodimeric partners</note>
    </ligand>
</feature>
<dbReference type="PIRSF" id="PIRSF037242">
    <property type="entry name" value="CNDP_dipeptidase"/>
    <property type="match status" value="1"/>
</dbReference>
<feature type="site" description="Important for catalytic activity" evidence="9">
    <location>
        <position position="232"/>
    </location>
</feature>
<dbReference type="PROSITE" id="PS00759">
    <property type="entry name" value="ARGE_DAPE_CPG2_2"/>
    <property type="match status" value="1"/>
</dbReference>
<dbReference type="AlphaFoldDB" id="A0A316Z7G1"/>
<dbReference type="RefSeq" id="XP_025597996.1">
    <property type="nucleotide sequence ID" value="XM_025740939.1"/>
</dbReference>
<feature type="non-terminal residue" evidence="11">
    <location>
        <position position="1"/>
    </location>
</feature>
<dbReference type="Gene3D" id="3.40.630.10">
    <property type="entry name" value="Zn peptidases"/>
    <property type="match status" value="1"/>
</dbReference>
<dbReference type="SUPFAM" id="SSF53187">
    <property type="entry name" value="Zn-dependent exopeptidases"/>
    <property type="match status" value="1"/>
</dbReference>
<dbReference type="InterPro" id="IPR011650">
    <property type="entry name" value="Peptidase_M20_dimer"/>
</dbReference>
<dbReference type="InterPro" id="IPR002933">
    <property type="entry name" value="Peptidase_M20"/>
</dbReference>
<comment type="cofactor">
    <cofactor evidence="8">
        <name>Mn(2+)</name>
        <dbReference type="ChEBI" id="CHEBI:29035"/>
    </cofactor>
    <text evidence="8">Binds 2 manganese ions per subunit.</text>
</comment>
<feature type="binding site" evidence="7">
    <location>
        <position position="232"/>
    </location>
    <ligand>
        <name>substrate</name>
        <note>ligand shared between homodimeric partners</note>
    </ligand>
</feature>
<dbReference type="GO" id="GO:0046872">
    <property type="term" value="F:metal ion binding"/>
    <property type="evidence" value="ECO:0007669"/>
    <property type="project" value="UniProtKB-KW"/>
</dbReference>
<dbReference type="GO" id="GO:0006508">
    <property type="term" value="P:proteolysis"/>
    <property type="evidence" value="ECO:0007669"/>
    <property type="project" value="UniProtKB-KW"/>
</dbReference>
<dbReference type="GeneID" id="37268483"/>
<feature type="active site" evidence="6">
    <location>
        <position position="103"/>
    </location>
</feature>
<dbReference type="Gene3D" id="3.30.70.360">
    <property type="match status" value="1"/>
</dbReference>
<evidence type="ECO:0000256" key="3">
    <source>
        <dbReference type="ARBA" id="ARBA00022723"/>
    </source>
</evidence>
<feature type="binding site" description="in other chain" evidence="7">
    <location>
        <position position="421"/>
    </location>
    <ligand>
        <name>substrate</name>
        <note>ligand shared between homodimeric partners</note>
    </ligand>
</feature>
<dbReference type="EMBL" id="KZ819294">
    <property type="protein sequence ID" value="PWN97717.1"/>
    <property type="molecule type" value="Genomic_DNA"/>
</dbReference>
<feature type="domain" description="Peptidase M20 dimerisation" evidence="10">
    <location>
        <begin position="213"/>
        <end position="369"/>
    </location>
</feature>
<dbReference type="STRING" id="58919.A0A316Z7G1"/>
<comment type="similarity">
    <text evidence="1">Belongs to the peptidase M20A family.</text>
</comment>
<feature type="binding site" description="in other chain" evidence="7">
    <location>
        <position position="449"/>
    </location>
    <ligand>
        <name>substrate</name>
        <note>ligand shared between homodimeric partners</note>
    </ligand>
</feature>
<feature type="binding site" evidence="8">
    <location>
        <position position="449"/>
    </location>
    <ligand>
        <name>Mn(2+)</name>
        <dbReference type="ChEBI" id="CHEBI:29035"/>
        <label>1</label>
    </ligand>
</feature>
<dbReference type="CDD" id="cd05676">
    <property type="entry name" value="M20_dipept_like_CNDP"/>
    <property type="match status" value="1"/>
</dbReference>
<dbReference type="InterPro" id="IPR051458">
    <property type="entry name" value="Cyt/Met_Dipeptidase"/>
</dbReference>
<evidence type="ECO:0000313" key="11">
    <source>
        <dbReference type="EMBL" id="PWN97717.1"/>
    </source>
</evidence>
<keyword evidence="3 8" id="KW-0479">Metal-binding</keyword>
<evidence type="ECO:0000256" key="1">
    <source>
        <dbReference type="ARBA" id="ARBA00006247"/>
    </source>
</evidence>
<keyword evidence="4" id="KW-0378">Hydrolase</keyword>
<keyword evidence="2" id="KW-0645">Protease</keyword>
<evidence type="ECO:0000256" key="9">
    <source>
        <dbReference type="PIRSR" id="PIRSR037242-4"/>
    </source>
</evidence>
<evidence type="ECO:0000256" key="2">
    <source>
        <dbReference type="ARBA" id="ARBA00022670"/>
    </source>
</evidence>
<accession>A0A316Z7G1</accession>
<dbReference type="OrthoDB" id="7832001at2759"/>
<keyword evidence="5" id="KW-0482">Metalloprotease</keyword>
<feature type="active site" description="Proton acceptor" evidence="6">
    <location>
        <position position="170"/>
    </location>
</feature>
<protein>
    <submittedName>
        <fullName evidence="11">CNDP dipeptidase</fullName>
    </submittedName>
</protein>
<dbReference type="PANTHER" id="PTHR43270">
    <property type="entry name" value="BETA-ALA-HIS DIPEPTIDASE"/>
    <property type="match status" value="1"/>
</dbReference>